<proteinExistence type="predicted"/>
<sequence length="66" mass="7524">MFERFIIVVLALFGTAKRLPQILHGTPATRALRPRRPSYSEVLRRVREEKALRRAAKHQGASGVDQ</sequence>
<protein>
    <submittedName>
        <fullName evidence="1">Uncharacterized protein</fullName>
    </submittedName>
</protein>
<comment type="caution">
    <text evidence="1">The sequence shown here is derived from an EMBL/GenBank/DDBJ whole genome shotgun (WGS) entry which is preliminary data.</text>
</comment>
<dbReference type="RefSeq" id="WP_275683329.1">
    <property type="nucleotide sequence ID" value="NZ_JAJLJH010000004.1"/>
</dbReference>
<organism evidence="1 2">
    <name type="scientific">Scleromatobacter humisilvae</name>
    <dbReference type="NCBI Taxonomy" id="2897159"/>
    <lineage>
        <taxon>Bacteria</taxon>
        <taxon>Pseudomonadati</taxon>
        <taxon>Pseudomonadota</taxon>
        <taxon>Betaproteobacteria</taxon>
        <taxon>Burkholderiales</taxon>
        <taxon>Sphaerotilaceae</taxon>
        <taxon>Scleromatobacter</taxon>
    </lineage>
</organism>
<gene>
    <name evidence="1" type="ORF">LPC04_16405</name>
</gene>
<dbReference type="Proteomes" id="UP001139353">
    <property type="component" value="Unassembled WGS sequence"/>
</dbReference>
<evidence type="ECO:0000313" key="1">
    <source>
        <dbReference type="EMBL" id="MCK9687289.1"/>
    </source>
</evidence>
<accession>A0A9X2C2W6</accession>
<reference evidence="1" key="1">
    <citation type="submission" date="2021-11" db="EMBL/GenBank/DDBJ databases">
        <title>BS-T2-15 a new species belonging to the Comamonadaceae family isolated from the soil of a French oak forest.</title>
        <authorList>
            <person name="Mieszkin S."/>
            <person name="Alain K."/>
        </authorList>
    </citation>
    <scope>NUCLEOTIDE SEQUENCE</scope>
    <source>
        <strain evidence="1">BS-T2-15</strain>
    </source>
</reference>
<dbReference type="AlphaFoldDB" id="A0A9X2C2W6"/>
<dbReference type="EMBL" id="JAJLJH010000004">
    <property type="protein sequence ID" value="MCK9687289.1"/>
    <property type="molecule type" value="Genomic_DNA"/>
</dbReference>
<name>A0A9X2C2W6_9BURK</name>
<keyword evidence="2" id="KW-1185">Reference proteome</keyword>
<evidence type="ECO:0000313" key="2">
    <source>
        <dbReference type="Proteomes" id="UP001139353"/>
    </source>
</evidence>